<evidence type="ECO:0000256" key="1">
    <source>
        <dbReference type="SAM" id="SignalP"/>
    </source>
</evidence>
<reference evidence="2 3" key="1">
    <citation type="journal article" date="2006" name="Int. J. Syst. Evol. Microbiol.">
        <title>Myroides pelagicus sp. nov., isolated from seawater in Thailand.</title>
        <authorList>
            <person name="Yoon J."/>
            <person name="Maneerat S."/>
            <person name="Kawai F."/>
            <person name="Yokota A."/>
        </authorList>
    </citation>
    <scope>NUCLEOTIDE SEQUENCE [LARGE SCALE GENOMIC DNA]</scope>
    <source>
        <strain evidence="2 3">SM1T</strain>
    </source>
</reference>
<keyword evidence="1" id="KW-0732">Signal</keyword>
<dbReference type="RefSeq" id="WP_155036988.1">
    <property type="nucleotide sequence ID" value="NZ_JBHTIG010000031.1"/>
</dbReference>
<proteinExistence type="predicted"/>
<evidence type="ECO:0008006" key="4">
    <source>
        <dbReference type="Google" id="ProtNLM"/>
    </source>
</evidence>
<evidence type="ECO:0000313" key="2">
    <source>
        <dbReference type="EMBL" id="MTH31022.1"/>
    </source>
</evidence>
<dbReference type="OrthoDB" id="663527at2"/>
<dbReference type="Proteomes" id="UP000488936">
    <property type="component" value="Unassembled WGS sequence"/>
</dbReference>
<dbReference type="PROSITE" id="PS51257">
    <property type="entry name" value="PROKAR_LIPOPROTEIN"/>
    <property type="match status" value="1"/>
</dbReference>
<gene>
    <name evidence="2" type="ORF">GJV77_14205</name>
</gene>
<organism evidence="2 3">
    <name type="scientific">Myroides pelagicus</name>
    <dbReference type="NCBI Taxonomy" id="270914"/>
    <lineage>
        <taxon>Bacteria</taxon>
        <taxon>Pseudomonadati</taxon>
        <taxon>Bacteroidota</taxon>
        <taxon>Flavobacteriia</taxon>
        <taxon>Flavobacteriales</taxon>
        <taxon>Flavobacteriaceae</taxon>
        <taxon>Myroides</taxon>
    </lineage>
</organism>
<sequence length="172" mass="19779">MKKIIYASIALLLGTVTFVSCEKDDICAETEPTTPSFLIEFFDYEDQERPRSETIEAYALGYEQQKITSIGNKLSLPLRLDQQETSWVLTRTVREQEQTIAIKDTLTYAYKINSTYLNKACGYVSTFSLNQDGSSPLLNGKRNNKQGNWIKLYITETNEIINEDQAHFTIYY</sequence>
<dbReference type="Pfam" id="PF20050">
    <property type="entry name" value="DUF6452"/>
    <property type="match status" value="1"/>
</dbReference>
<dbReference type="EMBL" id="WMJY01000058">
    <property type="protein sequence ID" value="MTH31022.1"/>
    <property type="molecule type" value="Genomic_DNA"/>
</dbReference>
<feature type="signal peptide" evidence="1">
    <location>
        <begin position="1"/>
        <end position="22"/>
    </location>
</feature>
<accession>A0A7K1GQ33</accession>
<keyword evidence="3" id="KW-1185">Reference proteome</keyword>
<dbReference type="InterPro" id="IPR045607">
    <property type="entry name" value="DUF6452"/>
</dbReference>
<evidence type="ECO:0000313" key="3">
    <source>
        <dbReference type="Proteomes" id="UP000488936"/>
    </source>
</evidence>
<dbReference type="AlphaFoldDB" id="A0A7K1GQ33"/>
<comment type="caution">
    <text evidence="2">The sequence shown here is derived from an EMBL/GenBank/DDBJ whole genome shotgun (WGS) entry which is preliminary data.</text>
</comment>
<name>A0A7K1GQ33_9FLAO</name>
<protein>
    <recommendedName>
        <fullName evidence="4">Lipoprotein</fullName>
    </recommendedName>
</protein>
<feature type="chain" id="PRO_5029695545" description="Lipoprotein" evidence="1">
    <location>
        <begin position="23"/>
        <end position="172"/>
    </location>
</feature>